<accession>A0A2W5A250</accession>
<dbReference type="EMBL" id="QFNN01000086">
    <property type="protein sequence ID" value="PZO88610.1"/>
    <property type="molecule type" value="Genomic_DNA"/>
</dbReference>
<evidence type="ECO:0000313" key="1">
    <source>
        <dbReference type="EMBL" id="PZO88610.1"/>
    </source>
</evidence>
<name>A0A2W5A250_9SPHN</name>
<feature type="non-terminal residue" evidence="1">
    <location>
        <position position="1"/>
    </location>
</feature>
<sequence length="115" mass="12228">GGDAGVIGQASVQSALDTANSEIDAAIAARHKLPLVSVPEFLRTMALNIARHALYRSTPPDGVQKNYDSAQLKLSQIASGRRRLDQGVETEASRPGAVLVTDPGRIFSRQTLDGF</sequence>
<protein>
    <recommendedName>
        <fullName evidence="3">DUF1320 domain-containing protein</fullName>
    </recommendedName>
</protein>
<reference evidence="1 2" key="1">
    <citation type="submission" date="2017-08" db="EMBL/GenBank/DDBJ databases">
        <title>Infants hospitalized years apart are colonized by the same room-sourced microbial strains.</title>
        <authorList>
            <person name="Brooks B."/>
            <person name="Olm M.R."/>
            <person name="Firek B.A."/>
            <person name="Baker R."/>
            <person name="Thomas B.C."/>
            <person name="Morowitz M.J."/>
            <person name="Banfield J.F."/>
        </authorList>
    </citation>
    <scope>NUCLEOTIDE SEQUENCE [LARGE SCALE GENOMIC DNA]</scope>
    <source>
        <strain evidence="1">S2_018_000_R2_101</strain>
    </source>
</reference>
<dbReference type="Pfam" id="PF07030">
    <property type="entry name" value="Phage_Mu_Gp36"/>
    <property type="match status" value="1"/>
</dbReference>
<dbReference type="AlphaFoldDB" id="A0A2W5A250"/>
<dbReference type="InterPro" id="IPR009752">
    <property type="entry name" value="Phage_Mu_GpJ"/>
</dbReference>
<evidence type="ECO:0008006" key="3">
    <source>
        <dbReference type="Google" id="ProtNLM"/>
    </source>
</evidence>
<evidence type="ECO:0000313" key="2">
    <source>
        <dbReference type="Proteomes" id="UP000249066"/>
    </source>
</evidence>
<organism evidence="1 2">
    <name type="scientific">Sphingomonas sanxanigenens</name>
    <dbReference type="NCBI Taxonomy" id="397260"/>
    <lineage>
        <taxon>Bacteria</taxon>
        <taxon>Pseudomonadati</taxon>
        <taxon>Pseudomonadota</taxon>
        <taxon>Alphaproteobacteria</taxon>
        <taxon>Sphingomonadales</taxon>
        <taxon>Sphingomonadaceae</taxon>
        <taxon>Sphingomonas</taxon>
    </lineage>
</organism>
<comment type="caution">
    <text evidence="1">The sequence shown here is derived from an EMBL/GenBank/DDBJ whole genome shotgun (WGS) entry which is preliminary data.</text>
</comment>
<proteinExistence type="predicted"/>
<dbReference type="Proteomes" id="UP000249066">
    <property type="component" value="Unassembled WGS sequence"/>
</dbReference>
<gene>
    <name evidence="1" type="ORF">DI623_12360</name>
</gene>